<dbReference type="EMBL" id="CP031417">
    <property type="protein sequence ID" value="AXK81216.1"/>
    <property type="molecule type" value="Genomic_DNA"/>
</dbReference>
<dbReference type="GO" id="GO:0009231">
    <property type="term" value="P:riboflavin biosynthetic process"/>
    <property type="evidence" value="ECO:0007669"/>
    <property type="project" value="TreeGrafter"/>
</dbReference>
<evidence type="ECO:0000256" key="2">
    <source>
        <dbReference type="ARBA" id="ARBA00022723"/>
    </source>
</evidence>
<keyword evidence="3" id="KW-0378">Hydrolase</keyword>
<dbReference type="InterPro" id="IPR024087">
    <property type="entry name" value="Creatininase-like_sf"/>
</dbReference>
<comment type="similarity">
    <text evidence="5">Belongs to the creatininase superfamily.</text>
</comment>
<evidence type="ECO:0000313" key="6">
    <source>
        <dbReference type="EMBL" id="AXK81216.1"/>
    </source>
</evidence>
<dbReference type="InterPro" id="IPR003785">
    <property type="entry name" value="Creatininase/forma_Hydrolase"/>
</dbReference>
<keyword evidence="2" id="KW-0479">Metal-binding</keyword>
<evidence type="ECO:0000256" key="5">
    <source>
        <dbReference type="ARBA" id="ARBA00024029"/>
    </source>
</evidence>
<name>A0A345ZWB9_9HYPH</name>
<proteinExistence type="inferred from homology"/>
<dbReference type="KEGG" id="ptaw:DW352_12245"/>
<organism evidence="6 7">
    <name type="scientific">Pseudolabrys taiwanensis</name>
    <dbReference type="NCBI Taxonomy" id="331696"/>
    <lineage>
        <taxon>Bacteria</taxon>
        <taxon>Pseudomonadati</taxon>
        <taxon>Pseudomonadota</taxon>
        <taxon>Alphaproteobacteria</taxon>
        <taxon>Hyphomicrobiales</taxon>
        <taxon>Xanthobacteraceae</taxon>
        <taxon>Pseudolabrys</taxon>
    </lineage>
</organism>
<dbReference type="GO" id="GO:0016811">
    <property type="term" value="F:hydrolase activity, acting on carbon-nitrogen (but not peptide) bonds, in linear amides"/>
    <property type="evidence" value="ECO:0007669"/>
    <property type="project" value="TreeGrafter"/>
</dbReference>
<dbReference type="PANTHER" id="PTHR35005:SF1">
    <property type="entry name" value="2-AMINO-5-FORMYLAMINO-6-RIBOSYLAMINOPYRIMIDIN-4(3H)-ONE 5'-MONOPHOSPHATE DEFORMYLASE"/>
    <property type="match status" value="1"/>
</dbReference>
<sequence>MRRQRKEETLSERAFFWGDLTSAEFRTLDKEKTIAILPVAAVEQHGPHLPVLTDTAIAEGMLGVLKRMLPPELSVLVLPTQAYGKSNEHLLSPGTVTLTAQTLIEVVTEIGASVARAGLRKLVLMNSHGGNSEVLGIVARELRVKHGMLCVPTHWRRFGLPSGMYTPLEDKYGIHAGDIETSLMLHFRADLVRQDKVKNFVSSGIAMENEFTHLRPGGQHPFGWIAQDLNPDGAVGDATLATADKGLKTAEHQVEGFIALLRDMTSFSLDRLHGADTIR</sequence>
<protein>
    <submittedName>
        <fullName evidence="6">Creatininase family protein</fullName>
    </submittedName>
</protein>
<dbReference type="GO" id="GO:0046872">
    <property type="term" value="F:metal ion binding"/>
    <property type="evidence" value="ECO:0007669"/>
    <property type="project" value="UniProtKB-KW"/>
</dbReference>
<evidence type="ECO:0000256" key="1">
    <source>
        <dbReference type="ARBA" id="ARBA00001947"/>
    </source>
</evidence>
<gene>
    <name evidence="6" type="ORF">DW352_12245</name>
</gene>
<keyword evidence="7" id="KW-1185">Reference proteome</keyword>
<dbReference type="PANTHER" id="PTHR35005">
    <property type="entry name" value="3-DEHYDRO-SCYLLO-INOSOSE HYDROLASE"/>
    <property type="match status" value="1"/>
</dbReference>
<dbReference type="Pfam" id="PF02633">
    <property type="entry name" value="Creatininase"/>
    <property type="match status" value="1"/>
</dbReference>
<accession>A0A345ZWB9</accession>
<dbReference type="Proteomes" id="UP000254889">
    <property type="component" value="Chromosome"/>
</dbReference>
<dbReference type="SUPFAM" id="SSF102215">
    <property type="entry name" value="Creatininase"/>
    <property type="match status" value="1"/>
</dbReference>
<keyword evidence="4" id="KW-0862">Zinc</keyword>
<evidence type="ECO:0000313" key="7">
    <source>
        <dbReference type="Proteomes" id="UP000254889"/>
    </source>
</evidence>
<dbReference type="AlphaFoldDB" id="A0A345ZWB9"/>
<evidence type="ECO:0000256" key="3">
    <source>
        <dbReference type="ARBA" id="ARBA00022801"/>
    </source>
</evidence>
<evidence type="ECO:0000256" key="4">
    <source>
        <dbReference type="ARBA" id="ARBA00022833"/>
    </source>
</evidence>
<comment type="cofactor">
    <cofactor evidence="1">
        <name>Zn(2+)</name>
        <dbReference type="ChEBI" id="CHEBI:29105"/>
    </cofactor>
</comment>
<reference evidence="6 7" key="1">
    <citation type="submission" date="2018-07" db="EMBL/GenBank/DDBJ databases">
        <authorList>
            <person name="Quirk P.G."/>
            <person name="Krulwich T.A."/>
        </authorList>
    </citation>
    <scope>NUCLEOTIDE SEQUENCE [LARGE SCALE GENOMIC DNA]</scope>
    <source>
        <strain evidence="6 7">CC-BB4</strain>
    </source>
</reference>
<dbReference type="OrthoDB" id="9801445at2"/>
<dbReference type="Gene3D" id="3.40.50.10310">
    <property type="entry name" value="Creatininase"/>
    <property type="match status" value="1"/>
</dbReference>